<proteinExistence type="predicted"/>
<evidence type="ECO:0000313" key="2">
    <source>
        <dbReference type="EMBL" id="MPM26035.1"/>
    </source>
</evidence>
<reference evidence="2" key="1">
    <citation type="submission" date="2019-08" db="EMBL/GenBank/DDBJ databases">
        <authorList>
            <person name="Kucharzyk K."/>
            <person name="Murdoch R.W."/>
            <person name="Higgins S."/>
            <person name="Loffler F."/>
        </authorList>
    </citation>
    <scope>NUCLEOTIDE SEQUENCE</scope>
</reference>
<sequence length="69" mass="7990">MTQVLNSLKDEELTNLYTEVLMILHEAEVQKDSNELLIKQSLSYTNSMLNMLKPKKEAPTYNGYGKLRK</sequence>
<dbReference type="GO" id="GO:0044780">
    <property type="term" value="P:bacterial-type flagellum assembly"/>
    <property type="evidence" value="ECO:0007669"/>
    <property type="project" value="InterPro"/>
</dbReference>
<gene>
    <name evidence="2" type="ORF">SDC9_72536</name>
</gene>
<organism evidence="2">
    <name type="scientific">bioreactor metagenome</name>
    <dbReference type="NCBI Taxonomy" id="1076179"/>
    <lineage>
        <taxon>unclassified sequences</taxon>
        <taxon>metagenomes</taxon>
        <taxon>ecological metagenomes</taxon>
    </lineage>
</organism>
<dbReference type="Pfam" id="PF05130">
    <property type="entry name" value="FlgN"/>
    <property type="match status" value="1"/>
</dbReference>
<dbReference type="InterPro" id="IPR036679">
    <property type="entry name" value="FlgN-like_sf"/>
</dbReference>
<name>A0A644YBW4_9ZZZZ</name>
<protein>
    <submittedName>
        <fullName evidence="2">Uncharacterized protein</fullName>
    </submittedName>
</protein>
<dbReference type="EMBL" id="VSSQ01004634">
    <property type="protein sequence ID" value="MPM26035.1"/>
    <property type="molecule type" value="Genomic_DNA"/>
</dbReference>
<evidence type="ECO:0000256" key="1">
    <source>
        <dbReference type="ARBA" id="ARBA00022795"/>
    </source>
</evidence>
<dbReference type="AlphaFoldDB" id="A0A644YBW4"/>
<comment type="caution">
    <text evidence="2">The sequence shown here is derived from an EMBL/GenBank/DDBJ whole genome shotgun (WGS) entry which is preliminary data.</text>
</comment>
<keyword evidence="1" id="KW-1005">Bacterial flagellum biogenesis</keyword>
<dbReference type="SUPFAM" id="SSF140566">
    <property type="entry name" value="FlgN-like"/>
    <property type="match status" value="1"/>
</dbReference>
<accession>A0A644YBW4</accession>
<dbReference type="InterPro" id="IPR007809">
    <property type="entry name" value="FlgN-like"/>
</dbReference>